<dbReference type="EMBL" id="CAJHNH020006334">
    <property type="protein sequence ID" value="CAG5133589.1"/>
    <property type="molecule type" value="Genomic_DNA"/>
</dbReference>
<feature type="non-terminal residue" evidence="1">
    <location>
        <position position="74"/>
    </location>
</feature>
<evidence type="ECO:0000313" key="1">
    <source>
        <dbReference type="EMBL" id="CAG5133589.1"/>
    </source>
</evidence>
<comment type="caution">
    <text evidence="1">The sequence shown here is derived from an EMBL/GenBank/DDBJ whole genome shotgun (WGS) entry which is preliminary data.</text>
</comment>
<name>A0A8S3ZVR5_9EUPU</name>
<feature type="non-terminal residue" evidence="1">
    <location>
        <position position="1"/>
    </location>
</feature>
<organism evidence="1 2">
    <name type="scientific">Candidula unifasciata</name>
    <dbReference type="NCBI Taxonomy" id="100452"/>
    <lineage>
        <taxon>Eukaryota</taxon>
        <taxon>Metazoa</taxon>
        <taxon>Spiralia</taxon>
        <taxon>Lophotrochozoa</taxon>
        <taxon>Mollusca</taxon>
        <taxon>Gastropoda</taxon>
        <taxon>Heterobranchia</taxon>
        <taxon>Euthyneura</taxon>
        <taxon>Panpulmonata</taxon>
        <taxon>Eupulmonata</taxon>
        <taxon>Stylommatophora</taxon>
        <taxon>Helicina</taxon>
        <taxon>Helicoidea</taxon>
        <taxon>Geomitridae</taxon>
        <taxon>Candidula</taxon>
    </lineage>
</organism>
<proteinExistence type="predicted"/>
<gene>
    <name evidence="1" type="ORF">CUNI_LOCUS19147</name>
</gene>
<accession>A0A8S3ZVR5</accession>
<keyword evidence="2" id="KW-1185">Reference proteome</keyword>
<protein>
    <submittedName>
        <fullName evidence="1">Uncharacterized protein</fullName>
    </submittedName>
</protein>
<reference evidence="1" key="1">
    <citation type="submission" date="2021-04" db="EMBL/GenBank/DDBJ databases">
        <authorList>
            <consortium name="Molecular Ecology Group"/>
        </authorList>
    </citation>
    <scope>NUCLEOTIDE SEQUENCE</scope>
</reference>
<evidence type="ECO:0000313" key="2">
    <source>
        <dbReference type="Proteomes" id="UP000678393"/>
    </source>
</evidence>
<dbReference type="Proteomes" id="UP000678393">
    <property type="component" value="Unassembled WGS sequence"/>
</dbReference>
<sequence length="74" mass="8821">MLYSLKRKWNWCTSSNKLPRKGCSWNSSWPISGQRRKSTNPLPEIATDTNLRRPMKYSTHRSKNLNRLFRRLGI</sequence>
<dbReference type="AlphaFoldDB" id="A0A8S3ZVR5"/>